<dbReference type="OrthoDB" id="3512096at2"/>
<name>A0A2N3XYT3_SACSN</name>
<gene>
    <name evidence="1" type="ORF">A8926_3551</name>
</gene>
<keyword evidence="2" id="KW-1185">Reference proteome</keyword>
<reference evidence="1" key="1">
    <citation type="submission" date="2017-12" db="EMBL/GenBank/DDBJ databases">
        <title>Sequencing the genomes of 1000 Actinobacteria strains.</title>
        <authorList>
            <person name="Klenk H.-P."/>
        </authorList>
    </citation>
    <scope>NUCLEOTIDE SEQUENCE [LARGE SCALE GENOMIC DNA]</scope>
    <source>
        <strain evidence="1">DSM 44228</strain>
    </source>
</reference>
<dbReference type="AlphaFoldDB" id="A0A2N3XYT3"/>
<sequence>MAGDVELPGRAGIVKTLVGECVRRRKPRGGGEPDRELPVIVLFGPRGSGKTATLADIERNCAHQVPHASIDVAKRARAPREIITELHFDLSKKHEGVHRIPFRQLDLCLLAVGAEPDPDNREKALAQVRAAASADVELSDRTRSSIESVIDGLLQAGALPWWSKLPIGAFFHAVETFRWRRKLGRGAGIKQSMPKRSAKVLDVLVDIGVADADLLDEVFCAAFLADLRAAYLRRFRWRRGNCVVLLDNIDAAGGSRFVDLLLSIRERSPREPDPLVLIATSRQWNPRWGSQGSSYRTPEQAGLADWTNGRDVDLGRDSWWYPVELRDLTVSEVANVGRTAADTTSAPFVHELTRGHPWSTRELRATLGDRPTGLAMRTVLEGGVERPFAGRARDYLLQDFDPAQREVLVGMSAAPNLDLATHAGVRGGTESDAGALHEIRNRLWSVFGEQLVLHPWLRRLLLHELGNRPADHPQRWAVVHTRHRDHHRESGNVALSLYHALALEDLNSAVKHLRHQFEQIDAEAAVRRWMQLLELITSAPNRLSTAREPRDQVEELVRTAPADANLARLVAARWLMSDPLGDPDRSLRSIVRSEFEQLAKEARVGFVLLFAESEKYA</sequence>
<dbReference type="Proteomes" id="UP000233786">
    <property type="component" value="Unassembled WGS sequence"/>
</dbReference>
<dbReference type="STRING" id="994479.GCA_000194155_03666"/>
<evidence type="ECO:0000313" key="2">
    <source>
        <dbReference type="Proteomes" id="UP000233786"/>
    </source>
</evidence>
<protein>
    <submittedName>
        <fullName evidence="1">Uncharacterized protein</fullName>
    </submittedName>
</protein>
<dbReference type="InterPro" id="IPR027417">
    <property type="entry name" value="P-loop_NTPase"/>
</dbReference>
<accession>A0A2N3XYT3</accession>
<organism evidence="1 2">
    <name type="scientific">Saccharopolyspora spinosa</name>
    <dbReference type="NCBI Taxonomy" id="60894"/>
    <lineage>
        <taxon>Bacteria</taxon>
        <taxon>Bacillati</taxon>
        <taxon>Actinomycetota</taxon>
        <taxon>Actinomycetes</taxon>
        <taxon>Pseudonocardiales</taxon>
        <taxon>Pseudonocardiaceae</taxon>
        <taxon>Saccharopolyspora</taxon>
    </lineage>
</organism>
<dbReference type="EMBL" id="PJNB01000001">
    <property type="protein sequence ID" value="PKW15789.1"/>
    <property type="molecule type" value="Genomic_DNA"/>
</dbReference>
<proteinExistence type="predicted"/>
<dbReference type="SUPFAM" id="SSF52540">
    <property type="entry name" value="P-loop containing nucleoside triphosphate hydrolases"/>
    <property type="match status" value="1"/>
</dbReference>
<evidence type="ECO:0000313" key="1">
    <source>
        <dbReference type="EMBL" id="PKW15789.1"/>
    </source>
</evidence>
<dbReference type="RefSeq" id="WP_010696943.1">
    <property type="nucleotide sequence ID" value="NZ_CP061007.1"/>
</dbReference>
<comment type="caution">
    <text evidence="1">The sequence shown here is derived from an EMBL/GenBank/DDBJ whole genome shotgun (WGS) entry which is preliminary data.</text>
</comment>